<reference evidence="3 4" key="1">
    <citation type="submission" date="2019-04" db="EMBL/GenBank/DDBJ databases">
        <title>Azoarcus rhizosphaerae sp. nov. isolated from rhizosphere of Ficus religiosa.</title>
        <authorList>
            <person name="Lin S.-Y."/>
            <person name="Hameed A."/>
            <person name="Hsu Y.-H."/>
            <person name="Young C.-C."/>
        </authorList>
    </citation>
    <scope>NUCLEOTIDE SEQUENCE [LARGE SCALE GENOMIC DNA]</scope>
    <source>
        <strain evidence="3 4">CC-YHH848</strain>
    </source>
</reference>
<dbReference type="EMBL" id="SSOD01000001">
    <property type="protein sequence ID" value="THF65355.1"/>
    <property type="molecule type" value="Genomic_DNA"/>
</dbReference>
<evidence type="ECO:0000256" key="1">
    <source>
        <dbReference type="SAM" id="MobiDB-lite"/>
    </source>
</evidence>
<feature type="region of interest" description="Disordered" evidence="1">
    <location>
        <begin position="104"/>
        <end position="124"/>
    </location>
</feature>
<evidence type="ECO:0000313" key="4">
    <source>
        <dbReference type="Proteomes" id="UP000307956"/>
    </source>
</evidence>
<dbReference type="Pfam" id="PF10986">
    <property type="entry name" value="ZrgA"/>
    <property type="match status" value="1"/>
</dbReference>
<dbReference type="Proteomes" id="UP000307956">
    <property type="component" value="Unassembled WGS sequence"/>
</dbReference>
<sequence>MRKLMAALLGLGMSTAALAQHAHEHGVASLQVAVDGGQLAIELETPLDNLVGFEHAPGTDAQRQAVRDAEAKLRDFPRLFVLPAAAGCAVQEVELEWPWAEEDHDHDHKHGHDHEEHHHDEGHSDLHVHYSLACTNPAALEEVRVKLSEAFPRMGSVRAQTATPRGQGSAVLNRAQDKLPL</sequence>
<dbReference type="RefSeq" id="WP_136383248.1">
    <property type="nucleotide sequence ID" value="NZ_SSOD01000001.1"/>
</dbReference>
<accession>A0A4S4AYY6</accession>
<evidence type="ECO:0000313" key="3">
    <source>
        <dbReference type="EMBL" id="THF65355.1"/>
    </source>
</evidence>
<feature type="chain" id="PRO_5020201519" evidence="2">
    <location>
        <begin position="20"/>
        <end position="181"/>
    </location>
</feature>
<keyword evidence="4" id="KW-1185">Reference proteome</keyword>
<protein>
    <submittedName>
        <fullName evidence="3">DUF2796 domain-containing protein</fullName>
    </submittedName>
</protein>
<dbReference type="OrthoDB" id="7346546at2"/>
<proteinExistence type="predicted"/>
<feature type="signal peptide" evidence="2">
    <location>
        <begin position="1"/>
        <end position="19"/>
    </location>
</feature>
<comment type="caution">
    <text evidence="3">The sequence shown here is derived from an EMBL/GenBank/DDBJ whole genome shotgun (WGS) entry which is preliminary data.</text>
</comment>
<gene>
    <name evidence="3" type="ORF">E6O51_01770</name>
</gene>
<evidence type="ECO:0000256" key="2">
    <source>
        <dbReference type="SAM" id="SignalP"/>
    </source>
</evidence>
<dbReference type="AlphaFoldDB" id="A0A4S4AYY6"/>
<dbReference type="SUPFAM" id="SSF53807">
    <property type="entry name" value="Helical backbone' metal receptor"/>
    <property type="match status" value="1"/>
</dbReference>
<keyword evidence="2" id="KW-0732">Signal</keyword>
<feature type="region of interest" description="Disordered" evidence="1">
    <location>
        <begin position="157"/>
        <end position="181"/>
    </location>
</feature>
<organism evidence="3 4">
    <name type="scientific">Pseudothauera rhizosphaerae</name>
    <dbReference type="NCBI Taxonomy" id="2565932"/>
    <lineage>
        <taxon>Bacteria</taxon>
        <taxon>Pseudomonadati</taxon>
        <taxon>Pseudomonadota</taxon>
        <taxon>Betaproteobacteria</taxon>
        <taxon>Rhodocyclales</taxon>
        <taxon>Zoogloeaceae</taxon>
        <taxon>Pseudothauera</taxon>
    </lineage>
</organism>
<dbReference type="InterPro" id="IPR021253">
    <property type="entry name" value="ZrgA-like"/>
</dbReference>
<name>A0A4S4AYY6_9RHOO</name>